<proteinExistence type="predicted"/>
<dbReference type="GO" id="GO:0031956">
    <property type="term" value="F:medium-chain fatty acid-CoA ligase activity"/>
    <property type="evidence" value="ECO:0007669"/>
    <property type="project" value="TreeGrafter"/>
</dbReference>
<evidence type="ECO:0000313" key="2">
    <source>
        <dbReference type="EMBL" id="PCD78169.1"/>
    </source>
</evidence>
<comment type="caution">
    <text evidence="2">The sequence shown here is derived from an EMBL/GenBank/DDBJ whole genome shotgun (WGS) entry which is preliminary data.</text>
</comment>
<dbReference type="GO" id="GO:0006631">
    <property type="term" value="P:fatty acid metabolic process"/>
    <property type="evidence" value="ECO:0007669"/>
    <property type="project" value="TreeGrafter"/>
</dbReference>
<dbReference type="InterPro" id="IPR042099">
    <property type="entry name" value="ANL_N_sf"/>
</dbReference>
<dbReference type="Pfam" id="PF00501">
    <property type="entry name" value="AMP-binding"/>
    <property type="match status" value="1"/>
</dbReference>
<dbReference type="Gene3D" id="3.40.50.12780">
    <property type="entry name" value="N-terminal domain of ligase-like"/>
    <property type="match status" value="1"/>
</dbReference>
<dbReference type="InterPro" id="IPR000873">
    <property type="entry name" value="AMP-dep_synth/lig_dom"/>
</dbReference>
<dbReference type="AlphaFoldDB" id="A0A2A4CVJ8"/>
<dbReference type="Proteomes" id="UP000243507">
    <property type="component" value="Unassembled WGS sequence"/>
</dbReference>
<feature type="domain" description="AMP-dependent synthetase/ligase" evidence="1">
    <location>
        <begin position="188"/>
        <end position="382"/>
    </location>
</feature>
<dbReference type="SUPFAM" id="SSF56801">
    <property type="entry name" value="Acetyl-CoA synthetase-like"/>
    <property type="match status" value="1"/>
</dbReference>
<organism evidence="2 3">
    <name type="scientific">Pseudothioclava arenosa</name>
    <dbReference type="NCBI Taxonomy" id="1795308"/>
    <lineage>
        <taxon>Bacteria</taxon>
        <taxon>Pseudomonadati</taxon>
        <taxon>Pseudomonadota</taxon>
        <taxon>Alphaproteobacteria</taxon>
        <taxon>Rhodobacterales</taxon>
        <taxon>Paracoccaceae</taxon>
        <taxon>Pseudothioclava</taxon>
    </lineage>
</organism>
<dbReference type="PANTHER" id="PTHR43201:SF32">
    <property type="entry name" value="2-SUCCINYLBENZOATE--COA LIGASE, CHLOROPLASTIC_PEROXISOMAL"/>
    <property type="match status" value="1"/>
</dbReference>
<dbReference type="PANTHER" id="PTHR43201">
    <property type="entry name" value="ACYL-COA SYNTHETASE"/>
    <property type="match status" value="1"/>
</dbReference>
<name>A0A2A4CVJ8_9RHOB</name>
<sequence>MRPAARSEYCAPSNPPARTLASAPCRFKRHAGLTPLSRQARMRPIRQGARPMSLIDSFARAAARRPEKIALITERSQLSFDDILQLVQIFDMQLRTHGLDAGKTVVLASARAEFILVMTLVASLRGYRLSFVSTGLDQNGPLTPDLVLVEEVQPGHDTARQLQISPDWFALMGTRPSPDYTGRGGGALFIFGSSGSTGKRKLVQSTEASREETIRLTRSLPGVDMSQRRYLSTLSPKNGMAVTSNLAVLLAGGSIVSLQPQSPSLLPYIDLYRVDTIGSTPGMVAKLLGEENAAQYLQGVRDMRFGGALTSAALLRSLSEICPARLHFGYGAAEIGTCFDMIYDPANPPPEGYVGRPARSDLEVAFFDDAGQILPDATEGLIGLRLTGGSGRSYLEAGQATSGPSAGFNDGYFLPGDYMRRDGEDYFLLGRAKNIINFSGNKYALEAIQSKLAEQAPDTGFAPLVDIGADGLERLCLIYSGPQELPKPQVEAFFDQAFPGVQITRLLRLDSLPMTESGKIDMQALRAAHLG</sequence>
<dbReference type="EMBL" id="NTJD01000001">
    <property type="protein sequence ID" value="PCD78169.1"/>
    <property type="molecule type" value="Genomic_DNA"/>
</dbReference>
<evidence type="ECO:0000259" key="1">
    <source>
        <dbReference type="Pfam" id="PF00501"/>
    </source>
</evidence>
<dbReference type="OrthoDB" id="7824974at2"/>
<dbReference type="InterPro" id="IPR045851">
    <property type="entry name" value="AMP-bd_C_sf"/>
</dbReference>
<gene>
    <name evidence="2" type="ORF">CLN94_01055</name>
</gene>
<evidence type="ECO:0000313" key="3">
    <source>
        <dbReference type="Proteomes" id="UP000243507"/>
    </source>
</evidence>
<protein>
    <recommendedName>
        <fullName evidence="1">AMP-dependent synthetase/ligase domain-containing protein</fullName>
    </recommendedName>
</protein>
<accession>A0A2A4CVJ8</accession>
<dbReference type="Gene3D" id="3.30.300.30">
    <property type="match status" value="1"/>
</dbReference>
<keyword evidence="3" id="KW-1185">Reference proteome</keyword>
<reference evidence="2 3" key="1">
    <citation type="submission" date="2017-09" db="EMBL/GenBank/DDBJ databases">
        <title>A multilocus sequence analysis scheme for characterization of bacteria in the genus Thioclava.</title>
        <authorList>
            <person name="Liu Y."/>
            <person name="Shao Z."/>
        </authorList>
    </citation>
    <scope>NUCLEOTIDE SEQUENCE [LARGE SCALE GENOMIC DNA]</scope>
    <source>
        <strain evidence="2 3">CAU 1312</strain>
    </source>
</reference>